<evidence type="ECO:0000256" key="6">
    <source>
        <dbReference type="SAM" id="Phobius"/>
    </source>
</evidence>
<proteinExistence type="inferred from homology"/>
<dbReference type="EMBL" id="AB853026">
    <property type="protein sequence ID" value="BAO19067.1"/>
    <property type="molecule type" value="Genomic_DNA"/>
</dbReference>
<dbReference type="Pfam" id="PF01594">
    <property type="entry name" value="AI-2E_transport"/>
    <property type="match status" value="1"/>
</dbReference>
<evidence type="ECO:0000256" key="1">
    <source>
        <dbReference type="ARBA" id="ARBA00004141"/>
    </source>
</evidence>
<keyword evidence="3 6" id="KW-0812">Transmembrane</keyword>
<geneLocation type="plasmid" evidence="7">
    <name>pM7012</name>
</geneLocation>
<feature type="transmembrane region" description="Helical" evidence="6">
    <location>
        <begin position="206"/>
        <end position="230"/>
    </location>
</feature>
<evidence type="ECO:0000313" key="7">
    <source>
        <dbReference type="EMBL" id="BAO19067.1"/>
    </source>
</evidence>
<feature type="transmembrane region" description="Helical" evidence="6">
    <location>
        <begin position="178"/>
        <end position="199"/>
    </location>
</feature>
<feature type="transmembrane region" description="Helical" evidence="6">
    <location>
        <begin position="236"/>
        <end position="256"/>
    </location>
</feature>
<feature type="transmembrane region" description="Helical" evidence="6">
    <location>
        <begin position="35"/>
        <end position="55"/>
    </location>
</feature>
<keyword evidence="4 6" id="KW-1133">Transmembrane helix</keyword>
<evidence type="ECO:0000256" key="3">
    <source>
        <dbReference type="ARBA" id="ARBA00022692"/>
    </source>
</evidence>
<reference evidence="7" key="1">
    <citation type="journal article" date="2014" name="Microbiology">
        <title>A 2,4-dichlorophenoxyacetic acid degradation plasmid pM7012 discloses distribution of an unclassified megaplasmid group across bacterial species.</title>
        <authorList>
            <person name="Sakai Y."/>
            <person name="Ogawa N."/>
            <person name="Shimomura Y."/>
            <person name="Fujii T."/>
        </authorList>
    </citation>
    <scope>NUCLEOTIDE SEQUENCE</scope>
    <source>
        <strain evidence="7">M701</strain>
    </source>
</reference>
<comment type="similarity">
    <text evidence="2">Belongs to the autoinducer-2 exporter (AI-2E) (TC 2.A.86) family.</text>
</comment>
<evidence type="ECO:0000256" key="4">
    <source>
        <dbReference type="ARBA" id="ARBA00022989"/>
    </source>
</evidence>
<dbReference type="GO" id="GO:0016020">
    <property type="term" value="C:membrane"/>
    <property type="evidence" value="ECO:0007669"/>
    <property type="project" value="UniProtKB-SubCell"/>
</dbReference>
<accession>V5YNU0</accession>
<comment type="subcellular location">
    <subcellularLocation>
        <location evidence="1">Membrane</location>
        <topology evidence="1">Multi-pass membrane protein</topology>
    </subcellularLocation>
</comment>
<organism evidence="7">
    <name type="scientific">Burkholderia sp. M701</name>
    <dbReference type="NCBI Taxonomy" id="326454"/>
    <lineage>
        <taxon>Bacteria</taxon>
        <taxon>Pseudomonadati</taxon>
        <taxon>Pseudomonadota</taxon>
        <taxon>Betaproteobacteria</taxon>
        <taxon>Burkholderiales</taxon>
        <taxon>Burkholderiaceae</taxon>
        <taxon>Burkholderia</taxon>
    </lineage>
</organism>
<keyword evidence="7" id="KW-0614">Plasmid</keyword>
<feature type="transmembrane region" description="Helical" evidence="6">
    <location>
        <begin position="120"/>
        <end position="139"/>
    </location>
</feature>
<evidence type="ECO:0008006" key="8">
    <source>
        <dbReference type="Google" id="ProtNLM"/>
    </source>
</evidence>
<keyword evidence="5 6" id="KW-0472">Membrane</keyword>
<evidence type="ECO:0000256" key="5">
    <source>
        <dbReference type="ARBA" id="ARBA00023136"/>
    </source>
</evidence>
<name>V5YNU0_9BURK</name>
<dbReference type="AlphaFoldDB" id="V5YNU0"/>
<protein>
    <recommendedName>
        <fullName evidence="8">Permease</fullName>
    </recommendedName>
</protein>
<reference evidence="7" key="2">
    <citation type="submission" date="2024-06" db="EMBL/GenBank/DDBJ databases">
        <authorList>
            <person name="Sakai Y."/>
            <person name="Fujii T."/>
        </authorList>
    </citation>
    <scope>NUCLEOTIDE SEQUENCE</scope>
    <source>
        <strain evidence="7">M701</strain>
        <plasmid evidence="7">pM7012</plasmid>
    </source>
</reference>
<dbReference type="InterPro" id="IPR002549">
    <property type="entry name" value="AI-2E-like"/>
</dbReference>
<evidence type="ECO:0000256" key="2">
    <source>
        <dbReference type="ARBA" id="ARBA00009773"/>
    </source>
</evidence>
<sequence>MVTFLLIHQIAAIVAGRTAKRGGAGMVGSSRGKVFAVSLIAITVASVIGAVVFGLDSFLKSGANVSGLLQKMATLVDSASRSLPPSVASNLPTGSDQLRTLAVNWLREHASSMQSAGQKAGISVAHILVGVIIGAMVSMHEVARTTATKPLSGALMIRVGRFAEAFRKVVFAQIKVSLINTSATAVYLLIALPLFGVHLPFIKTMLALTFVVGLLPVVGNLLSNAVLIIVSTSQSFHVAIASLIFLIVIHKVEYFLNAKIVGGEIRASAWELLFAMLVMEAMFGIAGVVAAPVFYAYMKAELSSYDLI</sequence>
<feature type="transmembrane region" description="Helical" evidence="6">
    <location>
        <begin position="268"/>
        <end position="297"/>
    </location>
</feature>